<evidence type="ECO:0000259" key="3">
    <source>
        <dbReference type="SMART" id="SM00822"/>
    </source>
</evidence>
<dbReference type="InterPro" id="IPR002347">
    <property type="entry name" value="SDR_fam"/>
</dbReference>
<keyword evidence="2" id="KW-0560">Oxidoreductase</keyword>
<evidence type="ECO:0000256" key="2">
    <source>
        <dbReference type="ARBA" id="ARBA00023002"/>
    </source>
</evidence>
<comment type="similarity">
    <text evidence="1">Belongs to the short-chain dehydrogenases/reductases (SDR) family.</text>
</comment>
<comment type="caution">
    <text evidence="4">The sequence shown here is derived from an EMBL/GenBank/DDBJ whole genome shotgun (WGS) entry which is preliminary data.</text>
</comment>
<dbReference type="PRINTS" id="PR00080">
    <property type="entry name" value="SDRFAMILY"/>
</dbReference>
<proteinExistence type="inferred from homology"/>
<dbReference type="PANTHER" id="PTHR24321:SF14">
    <property type="entry name" value="SHORT-CHAIN TYPE DEHYDROGENASE_REDUCTASE BLR2146-RELATED"/>
    <property type="match status" value="1"/>
</dbReference>
<evidence type="ECO:0000256" key="1">
    <source>
        <dbReference type="ARBA" id="ARBA00006484"/>
    </source>
</evidence>
<organism evidence="4 5">
    <name type="scientific">Dactylosporangium salmoneum</name>
    <dbReference type="NCBI Taxonomy" id="53361"/>
    <lineage>
        <taxon>Bacteria</taxon>
        <taxon>Bacillati</taxon>
        <taxon>Actinomycetota</taxon>
        <taxon>Actinomycetes</taxon>
        <taxon>Micromonosporales</taxon>
        <taxon>Micromonosporaceae</taxon>
        <taxon>Dactylosporangium</taxon>
    </lineage>
</organism>
<dbReference type="SUPFAM" id="SSF51735">
    <property type="entry name" value="NAD(P)-binding Rossmann-fold domains"/>
    <property type="match status" value="1"/>
</dbReference>
<evidence type="ECO:0000313" key="4">
    <source>
        <dbReference type="EMBL" id="GAA2329727.1"/>
    </source>
</evidence>
<sequence length="241" mass="24295">MSRSVLVLGSTSPIGLAIARAFADQGDRVAGVALEPPSGDAFAAHWTLDCATSAGATEAVTRTADALGGLDVLVLAAAVMPVAPALEQTDEQWRAAIDVTLSGAFYACRAALRYLPRGGSIVAVTSVNSFLAAPGLPGYAAAKAGLDGLVRQLALEYGPRGVRVNAVAPGMIGGADLPNVTEGYPLGRVGTPEEVAAAVAFLASPGAGFITGVCLPVDGGLSITSPAAYLRPDLRARWLPS</sequence>
<dbReference type="PANTHER" id="PTHR24321">
    <property type="entry name" value="DEHYDROGENASES, SHORT CHAIN"/>
    <property type="match status" value="1"/>
</dbReference>
<name>A0ABN3FG64_9ACTN</name>
<accession>A0ABN3FG64</accession>
<dbReference type="InterPro" id="IPR057326">
    <property type="entry name" value="KR_dom"/>
</dbReference>
<dbReference type="InterPro" id="IPR020904">
    <property type="entry name" value="Sc_DH/Rdtase_CS"/>
</dbReference>
<dbReference type="Gene3D" id="3.40.50.720">
    <property type="entry name" value="NAD(P)-binding Rossmann-like Domain"/>
    <property type="match status" value="1"/>
</dbReference>
<dbReference type="SMART" id="SM00822">
    <property type="entry name" value="PKS_KR"/>
    <property type="match status" value="1"/>
</dbReference>
<dbReference type="PRINTS" id="PR00081">
    <property type="entry name" value="GDHRDH"/>
</dbReference>
<keyword evidence="5" id="KW-1185">Reference proteome</keyword>
<dbReference type="Pfam" id="PF13561">
    <property type="entry name" value="adh_short_C2"/>
    <property type="match status" value="1"/>
</dbReference>
<dbReference type="Proteomes" id="UP001501444">
    <property type="component" value="Unassembled WGS sequence"/>
</dbReference>
<dbReference type="CDD" id="cd05233">
    <property type="entry name" value="SDR_c"/>
    <property type="match status" value="1"/>
</dbReference>
<protein>
    <submittedName>
        <fullName evidence="4">3-oxoacyl-[acyl-carrier-protein] reductase</fullName>
    </submittedName>
</protein>
<evidence type="ECO:0000313" key="5">
    <source>
        <dbReference type="Proteomes" id="UP001501444"/>
    </source>
</evidence>
<dbReference type="RefSeq" id="WP_344610755.1">
    <property type="nucleotide sequence ID" value="NZ_BAAARV010000005.1"/>
</dbReference>
<gene>
    <name evidence="4" type="primary">fabG_1</name>
    <name evidence="4" type="ORF">GCM10010170_007290</name>
</gene>
<reference evidence="4 5" key="1">
    <citation type="journal article" date="2019" name="Int. J. Syst. Evol. Microbiol.">
        <title>The Global Catalogue of Microorganisms (GCM) 10K type strain sequencing project: providing services to taxonomists for standard genome sequencing and annotation.</title>
        <authorList>
            <consortium name="The Broad Institute Genomics Platform"/>
            <consortium name="The Broad Institute Genome Sequencing Center for Infectious Disease"/>
            <person name="Wu L."/>
            <person name="Ma J."/>
        </authorList>
    </citation>
    <scope>NUCLEOTIDE SEQUENCE [LARGE SCALE GENOMIC DNA]</scope>
    <source>
        <strain evidence="4 5">JCM 3272</strain>
    </source>
</reference>
<dbReference type="EMBL" id="BAAARV010000005">
    <property type="protein sequence ID" value="GAA2329727.1"/>
    <property type="molecule type" value="Genomic_DNA"/>
</dbReference>
<feature type="domain" description="Ketoreductase" evidence="3">
    <location>
        <begin position="3"/>
        <end position="175"/>
    </location>
</feature>
<dbReference type="PROSITE" id="PS00061">
    <property type="entry name" value="ADH_SHORT"/>
    <property type="match status" value="1"/>
</dbReference>
<dbReference type="InterPro" id="IPR036291">
    <property type="entry name" value="NAD(P)-bd_dom_sf"/>
</dbReference>